<evidence type="ECO:0000256" key="1">
    <source>
        <dbReference type="SAM" id="SignalP"/>
    </source>
</evidence>
<dbReference type="RefSeq" id="WP_076385245.1">
    <property type="nucleotide sequence ID" value="NZ_FTOI01000002.1"/>
</dbReference>
<dbReference type="OrthoDB" id="1453247at2"/>
<dbReference type="Proteomes" id="UP000185839">
    <property type="component" value="Unassembled WGS sequence"/>
</dbReference>
<evidence type="ECO:0000313" key="2">
    <source>
        <dbReference type="EMBL" id="SIS50679.1"/>
    </source>
</evidence>
<evidence type="ECO:0000313" key="3">
    <source>
        <dbReference type="Proteomes" id="UP000185839"/>
    </source>
</evidence>
<keyword evidence="1" id="KW-0732">Signal</keyword>
<dbReference type="AlphaFoldDB" id="A0A1N7JMU6"/>
<dbReference type="PROSITE" id="PS51257">
    <property type="entry name" value="PROKAR_LIPOPROTEIN"/>
    <property type="match status" value="1"/>
</dbReference>
<dbReference type="STRING" id="713588.SAMN05421789_102221"/>
<reference evidence="3" key="1">
    <citation type="submission" date="2017-01" db="EMBL/GenBank/DDBJ databases">
        <authorList>
            <person name="Varghese N."/>
            <person name="Submissions S."/>
        </authorList>
    </citation>
    <scope>NUCLEOTIDE SEQUENCE [LARGE SCALE GENOMIC DNA]</scope>
    <source>
        <strain evidence="3">DSM 23145</strain>
    </source>
</reference>
<protein>
    <recommendedName>
        <fullName evidence="4">Lipoprotein</fullName>
    </recommendedName>
</protein>
<keyword evidence="3" id="KW-1185">Reference proteome</keyword>
<feature type="signal peptide" evidence="1">
    <location>
        <begin position="1"/>
        <end position="26"/>
    </location>
</feature>
<evidence type="ECO:0008006" key="4">
    <source>
        <dbReference type="Google" id="ProtNLM"/>
    </source>
</evidence>
<proteinExistence type="predicted"/>
<name>A0A1N7JMU6_9FLAO</name>
<gene>
    <name evidence="2" type="ORF">SAMN05421789_102221</name>
</gene>
<organism evidence="2 3">
    <name type="scientific">Kaistella chaponensis</name>
    <dbReference type="NCBI Taxonomy" id="713588"/>
    <lineage>
        <taxon>Bacteria</taxon>
        <taxon>Pseudomonadati</taxon>
        <taxon>Bacteroidota</taxon>
        <taxon>Flavobacteriia</taxon>
        <taxon>Flavobacteriales</taxon>
        <taxon>Weeksellaceae</taxon>
        <taxon>Chryseobacterium group</taxon>
        <taxon>Kaistella</taxon>
    </lineage>
</organism>
<dbReference type="EMBL" id="FTOI01000002">
    <property type="protein sequence ID" value="SIS50679.1"/>
    <property type="molecule type" value="Genomic_DNA"/>
</dbReference>
<accession>A0A1N7JMU6</accession>
<feature type="chain" id="PRO_5013337731" description="Lipoprotein" evidence="1">
    <location>
        <begin position="27"/>
        <end position="152"/>
    </location>
</feature>
<sequence>MFKKNKILVGSILLSFAMISCTSSLQNNDSKNSNIQSVSYSKTLGRAGFLNISATKDSVISTKFGSAFNDVPAVKEKMSSEDWKKIVSAINVEDIEKTKNGEGRGYYDGPDEIFEIETTEKKYRLLNVADATQYKQLENLKEVIKKIAASKK</sequence>